<evidence type="ECO:0000313" key="1">
    <source>
        <dbReference type="EMBL" id="KAF5404706.1"/>
    </source>
</evidence>
<dbReference type="EMBL" id="LUCH01000619">
    <property type="protein sequence ID" value="KAF5404706.1"/>
    <property type="molecule type" value="Genomic_DNA"/>
</dbReference>
<gene>
    <name evidence="1" type="ORF">PHET_01845</name>
</gene>
<protein>
    <submittedName>
        <fullName evidence="1">Uncharacterized protein</fullName>
    </submittedName>
</protein>
<accession>A0A8J4WK82</accession>
<dbReference type="Proteomes" id="UP000748531">
    <property type="component" value="Unassembled WGS sequence"/>
</dbReference>
<organism evidence="1 2">
    <name type="scientific">Paragonimus heterotremus</name>
    <dbReference type="NCBI Taxonomy" id="100268"/>
    <lineage>
        <taxon>Eukaryota</taxon>
        <taxon>Metazoa</taxon>
        <taxon>Spiralia</taxon>
        <taxon>Lophotrochozoa</taxon>
        <taxon>Platyhelminthes</taxon>
        <taxon>Trematoda</taxon>
        <taxon>Digenea</taxon>
        <taxon>Plagiorchiida</taxon>
        <taxon>Troglotremata</taxon>
        <taxon>Troglotrematidae</taxon>
        <taxon>Paragonimus</taxon>
    </lineage>
</organism>
<keyword evidence="2" id="KW-1185">Reference proteome</keyword>
<proteinExistence type="predicted"/>
<reference evidence="1" key="1">
    <citation type="submission" date="2019-05" db="EMBL/GenBank/DDBJ databases">
        <title>Annotation for the trematode Paragonimus heterotremus.</title>
        <authorList>
            <person name="Choi Y.-J."/>
        </authorList>
    </citation>
    <scope>NUCLEOTIDE SEQUENCE</scope>
    <source>
        <strain evidence="1">LC</strain>
    </source>
</reference>
<name>A0A8J4WK82_9TREM</name>
<dbReference type="AlphaFoldDB" id="A0A8J4WK82"/>
<sequence>MYVCTVVIGQLRKTCFCRSPLARTPFCSYSVSFYCQLSISRSNFVRFVQVFHTLLMCSSLPIG</sequence>
<comment type="caution">
    <text evidence="1">The sequence shown here is derived from an EMBL/GenBank/DDBJ whole genome shotgun (WGS) entry which is preliminary data.</text>
</comment>
<evidence type="ECO:0000313" key="2">
    <source>
        <dbReference type="Proteomes" id="UP000748531"/>
    </source>
</evidence>